<reference evidence="1 2" key="1">
    <citation type="journal article" date="2024" name="ISME J.">
        <title>Staphylococcus epidermidis bacteriocin A37 kills natural competitors with a unique mechanism of action.</title>
        <authorList>
            <person name="Puls J.S."/>
            <person name="Winnerling B."/>
            <person name="Power J.J."/>
            <person name="Kruger A.M."/>
            <person name="Brajtenbach D."/>
            <person name="Johnson M."/>
            <person name="Bilici K."/>
            <person name="Camus L."/>
            <person name="Fliesswasser T."/>
            <person name="Schneider T."/>
            <person name="Sahl H.G."/>
            <person name="Ghosal D."/>
            <person name="Kubitscheck U."/>
            <person name="Heilbronner S."/>
            <person name="Grein F."/>
        </authorList>
    </citation>
    <scope>NUCLEOTIDE SEQUENCE [LARGE SCALE GENOMIC DNA]</scope>
    <source>
        <strain evidence="1 2">SCK7</strain>
    </source>
</reference>
<organism evidence="1 2">
    <name type="scientific">Staphylococcus casei</name>
    <dbReference type="NCBI Taxonomy" id="201828"/>
    <lineage>
        <taxon>Bacteria</taxon>
        <taxon>Bacillati</taxon>
        <taxon>Bacillota</taxon>
        <taxon>Bacilli</taxon>
        <taxon>Bacillales</taxon>
        <taxon>Staphylococcaceae</taxon>
        <taxon>Staphylococcus</taxon>
    </lineage>
</organism>
<dbReference type="SUPFAM" id="SSF88659">
    <property type="entry name" value="Sigma3 and sigma4 domains of RNA polymerase sigma factors"/>
    <property type="match status" value="1"/>
</dbReference>
<name>A0ABZ2WEC4_9STAP</name>
<evidence type="ECO:0000313" key="2">
    <source>
        <dbReference type="Proteomes" id="UP001468345"/>
    </source>
</evidence>
<keyword evidence="2" id="KW-1185">Reference proteome</keyword>
<accession>A0ABZ2WEC4</accession>
<gene>
    <name evidence="1" type="ORF">SHJJP9002_002430</name>
</gene>
<dbReference type="InterPro" id="IPR013324">
    <property type="entry name" value="RNA_pol_sigma_r3/r4-like"/>
</dbReference>
<dbReference type="RefSeq" id="WP_341636571.1">
    <property type="nucleotide sequence ID" value="NZ_CP133006.1"/>
</dbReference>
<dbReference type="Proteomes" id="UP001468345">
    <property type="component" value="Chromosome"/>
</dbReference>
<protein>
    <submittedName>
        <fullName evidence="1">Helix-turn-helix domain-containing protein</fullName>
    </submittedName>
</protein>
<sequence>MTLFNDEKEHLKKFILNYHLIENEEMPDIEVDDFFQIDSNLATNINETTNVDDHIYMNELDILIDRICDDREYILFMLMSSGRSIKDIANIFELSESRIYQLMDLLLEKIIVNKEGVK</sequence>
<evidence type="ECO:0000313" key="1">
    <source>
        <dbReference type="EMBL" id="WZG10412.1"/>
    </source>
</evidence>
<dbReference type="EMBL" id="CP133006">
    <property type="protein sequence ID" value="WZG10412.1"/>
    <property type="molecule type" value="Genomic_DNA"/>
</dbReference>
<dbReference type="Gene3D" id="1.20.140.160">
    <property type="match status" value="1"/>
</dbReference>
<proteinExistence type="predicted"/>